<evidence type="ECO:0000256" key="1">
    <source>
        <dbReference type="ARBA" id="ARBA00004370"/>
    </source>
</evidence>
<dbReference type="GO" id="GO:0015627">
    <property type="term" value="C:type II protein secretion system complex"/>
    <property type="evidence" value="ECO:0007669"/>
    <property type="project" value="TreeGrafter"/>
</dbReference>
<evidence type="ECO:0000256" key="7">
    <source>
        <dbReference type="SAM" id="SignalP"/>
    </source>
</evidence>
<dbReference type="InterPro" id="IPR001775">
    <property type="entry name" value="GspD/PilQ"/>
</dbReference>
<evidence type="ECO:0000259" key="9">
    <source>
        <dbReference type="Pfam" id="PF03958"/>
    </source>
</evidence>
<protein>
    <submittedName>
        <fullName evidence="10">Type II secretion system protein D</fullName>
    </submittedName>
</protein>
<dbReference type="AlphaFoldDB" id="A0A518CZX7"/>
<feature type="domain" description="Type II/III secretion system secretin-like" evidence="8">
    <location>
        <begin position="521"/>
        <end position="683"/>
    </location>
</feature>
<keyword evidence="5" id="KW-0813">Transport</keyword>
<dbReference type="GO" id="GO:0009279">
    <property type="term" value="C:cell outer membrane"/>
    <property type="evidence" value="ECO:0007669"/>
    <property type="project" value="UniProtKB-SubCell"/>
</dbReference>
<keyword evidence="2 7" id="KW-0732">Signal</keyword>
<evidence type="ECO:0000256" key="6">
    <source>
        <dbReference type="SAM" id="MobiDB-lite"/>
    </source>
</evidence>
<feature type="domain" description="NolW-like" evidence="9">
    <location>
        <begin position="264"/>
        <end position="343"/>
    </location>
</feature>
<evidence type="ECO:0000256" key="5">
    <source>
        <dbReference type="RuleBase" id="RU004004"/>
    </source>
</evidence>
<dbReference type="InterPro" id="IPR005644">
    <property type="entry name" value="NolW-like"/>
</dbReference>
<dbReference type="Pfam" id="PF03958">
    <property type="entry name" value="Secretin_N"/>
    <property type="match status" value="2"/>
</dbReference>
<evidence type="ECO:0000313" key="11">
    <source>
        <dbReference type="Proteomes" id="UP000319342"/>
    </source>
</evidence>
<comment type="similarity">
    <text evidence="4">Belongs to the bacterial secretin family.</text>
</comment>
<dbReference type="InterPro" id="IPR050810">
    <property type="entry name" value="Bact_Secretion_Sys_Channel"/>
</dbReference>
<dbReference type="GO" id="GO:0009306">
    <property type="term" value="P:protein secretion"/>
    <property type="evidence" value="ECO:0007669"/>
    <property type="project" value="InterPro"/>
</dbReference>
<gene>
    <name evidence="10" type="primary">gspD</name>
    <name evidence="10" type="ORF">Pla163_18770</name>
</gene>
<feature type="region of interest" description="Disordered" evidence="6">
    <location>
        <begin position="738"/>
        <end position="779"/>
    </location>
</feature>
<sequence precursor="true">MILRLSLTPLGRTALRLGASLARAGAALLATAVVAGSLAGSAQAQNPNRAGAGGAAADEPAPIARDGDFYIVNFSEDENTGLTLLDFVKNCERATGLNFVVTKDTVAVLKQQTVRMYGTKRIPKDEFYSFFQIVMFINEFACVEVGPPPLTVIVIQSLAQGRGAQNSISSKATYVLPDDLSDWADRPATLITTVLTLPNSDARALANSLRALAGTNTNQNMLPAGIHSLILTGFGSNVYELAQLLYLIDESSAIEEPAPPIFDRIPLQEAAASDVQTIVEELLQASQQLEEAARADAGEQAQPRARNNVIAKILVEARTNSLVVMAMPDDMARIKDLIARLDTEVLEPERNYHIYQLENVAAQDMAQTLENFLDDARSVTALPGATGGQNRQAQNNSEDVVVVPERISNSLIIAANKTRYAEVVELIRTLDRRQDQVLIETALVELASNNFVDIGIELGLADLPTGAGTGGFGVTNFGLSTLQDLDNDGVFDTRVPNQATGITAGIIDGDNFSLPFLLRMIQERTDSNVLSVPSILVNNNGEAEIGILDEVPFTQITTGGAGNQTQENFAGYEEAGINLKISPSISASRYLRLNVELEVSNFIGPSSGTAIPPQRVTRNLKTTVNVPDGDTMVIGGVITDNSSLTRRATPWLGELPIIGALFRRDADTQDRRTLYFFVTPHILQDKDFADLAEYSHGIQMRAADVIGADRLRIIDPDFGASEDSEELEAFSIPLWRSAPGGETNMQDIGITPDERDALLTPDADSEDDTDAVGVEISNS</sequence>
<dbReference type="PANTHER" id="PTHR30332">
    <property type="entry name" value="PROBABLE GENERAL SECRETION PATHWAY PROTEIN D"/>
    <property type="match status" value="1"/>
</dbReference>
<dbReference type="EMBL" id="CP036290">
    <property type="protein sequence ID" value="QDU84763.1"/>
    <property type="molecule type" value="Genomic_DNA"/>
</dbReference>
<dbReference type="PRINTS" id="PR00811">
    <property type="entry name" value="BCTERIALGSPD"/>
</dbReference>
<dbReference type="InterPro" id="IPR038591">
    <property type="entry name" value="NolW-like_sf"/>
</dbReference>
<dbReference type="RefSeq" id="WP_419186491.1">
    <property type="nucleotide sequence ID" value="NZ_CP036290.1"/>
</dbReference>
<feature type="domain" description="NolW-like" evidence="9">
    <location>
        <begin position="353"/>
        <end position="436"/>
    </location>
</feature>
<dbReference type="Gene3D" id="3.30.1370.120">
    <property type="match status" value="3"/>
</dbReference>
<keyword evidence="11" id="KW-1185">Reference proteome</keyword>
<proteinExistence type="inferred from homology"/>
<organism evidence="10 11">
    <name type="scientific">Rohdeia mirabilis</name>
    <dbReference type="NCBI Taxonomy" id="2528008"/>
    <lineage>
        <taxon>Bacteria</taxon>
        <taxon>Pseudomonadati</taxon>
        <taxon>Planctomycetota</taxon>
        <taxon>Planctomycetia</taxon>
        <taxon>Planctomycetia incertae sedis</taxon>
        <taxon>Rohdeia</taxon>
    </lineage>
</organism>
<evidence type="ECO:0000259" key="8">
    <source>
        <dbReference type="Pfam" id="PF00263"/>
    </source>
</evidence>
<dbReference type="InterPro" id="IPR004846">
    <property type="entry name" value="T2SS/T3SS_dom"/>
</dbReference>
<reference evidence="10 11" key="1">
    <citation type="submission" date="2019-02" db="EMBL/GenBank/DDBJ databases">
        <title>Deep-cultivation of Planctomycetes and their phenomic and genomic characterization uncovers novel biology.</title>
        <authorList>
            <person name="Wiegand S."/>
            <person name="Jogler M."/>
            <person name="Boedeker C."/>
            <person name="Pinto D."/>
            <person name="Vollmers J."/>
            <person name="Rivas-Marin E."/>
            <person name="Kohn T."/>
            <person name="Peeters S.H."/>
            <person name="Heuer A."/>
            <person name="Rast P."/>
            <person name="Oberbeckmann S."/>
            <person name="Bunk B."/>
            <person name="Jeske O."/>
            <person name="Meyerdierks A."/>
            <person name="Storesund J.E."/>
            <person name="Kallscheuer N."/>
            <person name="Luecker S."/>
            <person name="Lage O.M."/>
            <person name="Pohl T."/>
            <person name="Merkel B.J."/>
            <person name="Hornburger P."/>
            <person name="Mueller R.-W."/>
            <person name="Bruemmer F."/>
            <person name="Labrenz M."/>
            <person name="Spormann A.M."/>
            <person name="Op den Camp H."/>
            <person name="Overmann J."/>
            <person name="Amann R."/>
            <person name="Jetten M.S.M."/>
            <person name="Mascher T."/>
            <person name="Medema M.H."/>
            <person name="Devos D.P."/>
            <person name="Kaster A.-K."/>
            <person name="Ovreas L."/>
            <person name="Rohde M."/>
            <person name="Galperin M.Y."/>
            <person name="Jogler C."/>
        </authorList>
    </citation>
    <scope>NUCLEOTIDE SEQUENCE [LARGE SCALE GENOMIC DNA]</scope>
    <source>
        <strain evidence="10 11">Pla163</strain>
    </source>
</reference>
<feature type="signal peptide" evidence="7">
    <location>
        <begin position="1"/>
        <end position="44"/>
    </location>
</feature>
<feature type="chain" id="PRO_5021815251" evidence="7">
    <location>
        <begin position="45"/>
        <end position="779"/>
    </location>
</feature>
<evidence type="ECO:0000256" key="3">
    <source>
        <dbReference type="ARBA" id="ARBA00023136"/>
    </source>
</evidence>
<name>A0A518CZX7_9BACT</name>
<dbReference type="PANTHER" id="PTHR30332:SF24">
    <property type="entry name" value="SECRETIN GSPD-RELATED"/>
    <property type="match status" value="1"/>
</dbReference>
<evidence type="ECO:0000256" key="2">
    <source>
        <dbReference type="ARBA" id="ARBA00022729"/>
    </source>
</evidence>
<dbReference type="Pfam" id="PF00263">
    <property type="entry name" value="Secretin"/>
    <property type="match status" value="1"/>
</dbReference>
<evidence type="ECO:0000256" key="4">
    <source>
        <dbReference type="RuleBase" id="RU004003"/>
    </source>
</evidence>
<dbReference type="Proteomes" id="UP000319342">
    <property type="component" value="Chromosome"/>
</dbReference>
<keyword evidence="3" id="KW-0472">Membrane</keyword>
<accession>A0A518CZX7</accession>
<comment type="subcellular location">
    <subcellularLocation>
        <location evidence="5">Cell outer membrane</location>
    </subcellularLocation>
    <subcellularLocation>
        <location evidence="1">Membrane</location>
    </subcellularLocation>
</comment>
<evidence type="ECO:0000313" key="10">
    <source>
        <dbReference type="EMBL" id="QDU84763.1"/>
    </source>
</evidence>